<dbReference type="InterPro" id="IPR050693">
    <property type="entry name" value="Hsp70_NEF-Inhibitors"/>
</dbReference>
<accession>A0ABD2I286</accession>
<evidence type="ECO:0000313" key="2">
    <source>
        <dbReference type="EMBL" id="KAL3071295.1"/>
    </source>
</evidence>
<keyword evidence="3" id="KW-1185">Reference proteome</keyword>
<dbReference type="SUPFAM" id="SSF48371">
    <property type="entry name" value="ARM repeat"/>
    <property type="match status" value="1"/>
</dbReference>
<dbReference type="Proteomes" id="UP001620626">
    <property type="component" value="Unassembled WGS sequence"/>
</dbReference>
<evidence type="ECO:0000256" key="1">
    <source>
        <dbReference type="SAM" id="MobiDB-lite"/>
    </source>
</evidence>
<evidence type="ECO:0008006" key="4">
    <source>
        <dbReference type="Google" id="ProtNLM"/>
    </source>
</evidence>
<feature type="region of interest" description="Disordered" evidence="1">
    <location>
        <begin position="1"/>
        <end position="22"/>
    </location>
</feature>
<dbReference type="InterPro" id="IPR011989">
    <property type="entry name" value="ARM-like"/>
</dbReference>
<dbReference type="Gene3D" id="1.25.10.10">
    <property type="entry name" value="Leucine-rich Repeat Variant"/>
    <property type="match status" value="1"/>
</dbReference>
<comment type="caution">
    <text evidence="2">The sequence shown here is derived from an EMBL/GenBank/DDBJ whole genome shotgun (WGS) entry which is preliminary data.</text>
</comment>
<name>A0ABD2I286_9BILA</name>
<evidence type="ECO:0000313" key="3">
    <source>
        <dbReference type="Proteomes" id="UP001620626"/>
    </source>
</evidence>
<gene>
    <name evidence="2" type="ORF">niasHT_032536</name>
</gene>
<dbReference type="AlphaFoldDB" id="A0ABD2I286"/>
<dbReference type="EMBL" id="JBICBT010001361">
    <property type="protein sequence ID" value="KAL3071295.1"/>
    <property type="molecule type" value="Genomic_DNA"/>
</dbReference>
<organism evidence="2 3">
    <name type="scientific">Heterodera trifolii</name>
    <dbReference type="NCBI Taxonomy" id="157864"/>
    <lineage>
        <taxon>Eukaryota</taxon>
        <taxon>Metazoa</taxon>
        <taxon>Ecdysozoa</taxon>
        <taxon>Nematoda</taxon>
        <taxon>Chromadorea</taxon>
        <taxon>Rhabditida</taxon>
        <taxon>Tylenchina</taxon>
        <taxon>Tylenchomorpha</taxon>
        <taxon>Tylenchoidea</taxon>
        <taxon>Heteroderidae</taxon>
        <taxon>Heteroderinae</taxon>
        <taxon>Heterodera</taxon>
    </lineage>
</organism>
<proteinExistence type="predicted"/>
<dbReference type="PANTHER" id="PTHR19316">
    <property type="entry name" value="PROTEIN FOLDING REGULATOR"/>
    <property type="match status" value="1"/>
</dbReference>
<reference evidence="2 3" key="1">
    <citation type="submission" date="2024-10" db="EMBL/GenBank/DDBJ databases">
        <authorList>
            <person name="Kim D."/>
        </authorList>
    </citation>
    <scope>NUCLEOTIDE SEQUENCE [LARGE SCALE GENOMIC DNA]</scope>
    <source>
        <strain evidence="2">BH-2024</strain>
    </source>
</reference>
<dbReference type="InterPro" id="IPR016024">
    <property type="entry name" value="ARM-type_fold"/>
</dbReference>
<sequence length="299" mass="32642">MSSTNNNNSSNNNTAQNSASATGTNVPMLNQLLAVATEAQGVRPTDPNHCQMSEEDRAWLEAALGQIAADSDPVKKLKRWMARLEEVGEPSEANLGDIDDILEEIGDLVCDMDLAQYFCSLGGIQLIQRFLAKQFDPCSALLVHLVAVLAQYNERVQQLMLRSTTFLPHCLDIAVDSERSVDYRHKCVGAISAMVKAYLPALIRFVELDGPARLMRCFEDGIQMGAASAAAPEGSAVRTKLAHRCAVAAVALKRSFSVEVLNANPSFRRVAQCPAEMRAMLANVNEDGKWNDTLEFLAE</sequence>
<dbReference type="PANTHER" id="PTHR19316:SF18">
    <property type="entry name" value="HSP70-BINDING PROTEIN 1"/>
    <property type="match status" value="1"/>
</dbReference>
<protein>
    <recommendedName>
        <fullName evidence="4">TOG domain-containing protein</fullName>
    </recommendedName>
</protein>